<gene>
    <name evidence="7" type="ORF">Rhe02_07760</name>
</gene>
<keyword evidence="2 4" id="KW-0378">Hydrolase</keyword>
<keyword evidence="3 4" id="KW-0720">Serine protease</keyword>
<name>A0A8J3VCM6_9ACTN</name>
<keyword evidence="5" id="KW-0732">Signal</keyword>
<organism evidence="7 8">
    <name type="scientific">Rhizocola hellebori</name>
    <dbReference type="NCBI Taxonomy" id="1392758"/>
    <lineage>
        <taxon>Bacteria</taxon>
        <taxon>Bacillati</taxon>
        <taxon>Actinomycetota</taxon>
        <taxon>Actinomycetes</taxon>
        <taxon>Micromonosporales</taxon>
        <taxon>Micromonosporaceae</taxon>
        <taxon>Rhizocola</taxon>
    </lineage>
</organism>
<evidence type="ECO:0000313" key="8">
    <source>
        <dbReference type="Proteomes" id="UP000612899"/>
    </source>
</evidence>
<dbReference type="GO" id="GO:0004252">
    <property type="term" value="F:serine-type endopeptidase activity"/>
    <property type="evidence" value="ECO:0007669"/>
    <property type="project" value="UniProtKB-UniRule"/>
</dbReference>
<protein>
    <recommendedName>
        <fullName evidence="6">Peptidase S8/S53 domain-containing protein</fullName>
    </recommendedName>
</protein>
<feature type="active site" description="Charge relay system" evidence="4">
    <location>
        <position position="468"/>
    </location>
</feature>
<dbReference type="AlphaFoldDB" id="A0A8J3VCM6"/>
<dbReference type="Gene3D" id="2.60.120.380">
    <property type="match status" value="2"/>
</dbReference>
<evidence type="ECO:0000256" key="2">
    <source>
        <dbReference type="ARBA" id="ARBA00022801"/>
    </source>
</evidence>
<feature type="chain" id="PRO_5035193047" description="Peptidase S8/S53 domain-containing protein" evidence="5">
    <location>
        <begin position="32"/>
        <end position="808"/>
    </location>
</feature>
<dbReference type="InterPro" id="IPR023828">
    <property type="entry name" value="Peptidase_S8_Ser-AS"/>
</dbReference>
<dbReference type="InterPro" id="IPR036852">
    <property type="entry name" value="Peptidase_S8/S53_dom_sf"/>
</dbReference>
<comment type="similarity">
    <text evidence="4">Belongs to the peptidase S8 family.</text>
</comment>
<comment type="caution">
    <text evidence="7">The sequence shown here is derived from an EMBL/GenBank/DDBJ whole genome shotgun (WGS) entry which is preliminary data.</text>
</comment>
<dbReference type="EMBL" id="BONY01000003">
    <property type="protein sequence ID" value="GIH02709.1"/>
    <property type="molecule type" value="Genomic_DNA"/>
</dbReference>
<evidence type="ECO:0000256" key="5">
    <source>
        <dbReference type="SAM" id="SignalP"/>
    </source>
</evidence>
<dbReference type="Proteomes" id="UP000612899">
    <property type="component" value="Unassembled WGS sequence"/>
</dbReference>
<feature type="signal peptide" evidence="5">
    <location>
        <begin position="1"/>
        <end position="31"/>
    </location>
</feature>
<dbReference type="SUPFAM" id="SSF52743">
    <property type="entry name" value="Subtilisin-like"/>
    <property type="match status" value="1"/>
</dbReference>
<evidence type="ECO:0000313" key="7">
    <source>
        <dbReference type="EMBL" id="GIH02709.1"/>
    </source>
</evidence>
<accession>A0A8J3VCM6</accession>
<keyword evidence="8" id="KW-1185">Reference proteome</keyword>
<keyword evidence="1 4" id="KW-0645">Protease</keyword>
<sequence>MQRAHRWRTGTALLALVSSATLFGAVTSATAAPSGPDARALAKAADDLGVPAEKLSIVQRSNAHLALTKVDLSEYKVQAPDGRLVAVSFDKATGALADSEAAQRAEAGARRKNFGKFDAALAARLAQADAGADTVQVAFWVKMAIPQRAGSGLATMQQMSARAAVAQAPLIAAIQALGVAPTTATAAPIVFAKLPATQIRQLQLRDDVIAVDLVRGDAKLMTDDSATSNRYPYAWSAADGTGTRVAVHEDDGVDNVNAALNNATHPVVYWDPANPDITSEGGHATHVAGVIASTDNWRRGGAFNTSQVLSANFHSFGDTAAMVNSLEWAAAQGANAINMSWGACTFGVPDFNSHWVDFEQLLWNTNFVVSSGNQPNCFGSLFVASPSLGWNTLSVGSYYDHDTGLRSDDTFSSFTEFQNPTDPISGRTIERPDVTAMGGEFNSSTGDCFGVETTEVGGGVAASTCGTSFAAPDTAALAADIAQRIGGDKPETVRAIVMAGATHNIVDGFNNVDCASSPIPGDCRDGAGAIDANQSINNVAVPGNWSPATFLTDVTAPTGSNIDRTTTLTAGRPARAVIVWDSFASCANAAGGDCATDRLGADFDLSVIDPSGNVVASSASFQNATEVVDFTPAVSGTYTIRTHVFRFDAGTSTYFASAWNKNTSDAITPITGVTGFTLNTTRTGQTTDKGHSYWDTYSLAPGGQANCPSFLNPETGLEKVYQITTPSSGRITATLSSIVGFPGVAQDVDVVLLRRFGAANNQNGQVVACGDVTLSASAQPAGTYYVVVDGFQGSVANFSLNVGFVSGG</sequence>
<dbReference type="PROSITE" id="PS00138">
    <property type="entry name" value="SUBTILASE_SER"/>
    <property type="match status" value="1"/>
</dbReference>
<dbReference type="GO" id="GO:0006508">
    <property type="term" value="P:proteolysis"/>
    <property type="evidence" value="ECO:0007669"/>
    <property type="project" value="UniProtKB-KW"/>
</dbReference>
<evidence type="ECO:0000256" key="1">
    <source>
        <dbReference type="ARBA" id="ARBA00022670"/>
    </source>
</evidence>
<feature type="domain" description="Peptidase S8/S53" evidence="6">
    <location>
        <begin position="240"/>
        <end position="505"/>
    </location>
</feature>
<dbReference type="Gene3D" id="3.40.50.200">
    <property type="entry name" value="Peptidase S8/S53 domain"/>
    <property type="match status" value="1"/>
</dbReference>
<dbReference type="RefSeq" id="WP_203906636.1">
    <property type="nucleotide sequence ID" value="NZ_BONY01000003.1"/>
</dbReference>
<evidence type="ECO:0000256" key="3">
    <source>
        <dbReference type="ARBA" id="ARBA00022825"/>
    </source>
</evidence>
<proteinExistence type="inferred from homology"/>
<feature type="active site" description="Charge relay system" evidence="4">
    <location>
        <position position="283"/>
    </location>
</feature>
<evidence type="ECO:0000259" key="6">
    <source>
        <dbReference type="Pfam" id="PF00082"/>
    </source>
</evidence>
<reference evidence="7" key="1">
    <citation type="submission" date="2021-01" db="EMBL/GenBank/DDBJ databases">
        <title>Whole genome shotgun sequence of Rhizocola hellebori NBRC 109834.</title>
        <authorList>
            <person name="Komaki H."/>
            <person name="Tamura T."/>
        </authorList>
    </citation>
    <scope>NUCLEOTIDE SEQUENCE</scope>
    <source>
        <strain evidence="7">NBRC 109834</strain>
    </source>
</reference>
<dbReference type="InterPro" id="IPR000209">
    <property type="entry name" value="Peptidase_S8/S53_dom"/>
</dbReference>
<feature type="active site" description="Charge relay system" evidence="4">
    <location>
        <position position="250"/>
    </location>
</feature>
<evidence type="ECO:0000256" key="4">
    <source>
        <dbReference type="PROSITE-ProRule" id="PRU01240"/>
    </source>
</evidence>
<dbReference type="CDD" id="cd00306">
    <property type="entry name" value="Peptidases_S8_S53"/>
    <property type="match status" value="1"/>
</dbReference>
<dbReference type="PROSITE" id="PS51892">
    <property type="entry name" value="SUBTILASE"/>
    <property type="match status" value="1"/>
</dbReference>
<dbReference type="Pfam" id="PF00082">
    <property type="entry name" value="Peptidase_S8"/>
    <property type="match status" value="1"/>
</dbReference>